<keyword evidence="3" id="KW-1185">Reference proteome</keyword>
<comment type="caution">
    <text evidence="2">The sequence shown here is derived from an EMBL/GenBank/DDBJ whole genome shotgun (WGS) entry which is preliminary data.</text>
</comment>
<feature type="compositionally biased region" description="Basic and acidic residues" evidence="1">
    <location>
        <begin position="17"/>
        <end position="30"/>
    </location>
</feature>
<dbReference type="Proteomes" id="UP001055156">
    <property type="component" value="Unassembled WGS sequence"/>
</dbReference>
<dbReference type="RefSeq" id="WP_238313463.1">
    <property type="nucleotide sequence ID" value="NZ_BPQV01000014.1"/>
</dbReference>
<reference evidence="2" key="1">
    <citation type="journal article" date="2021" name="Front. Microbiol.">
        <title>Comprehensive Comparative Genomics and Phenotyping of Methylobacterium Species.</title>
        <authorList>
            <person name="Alessa O."/>
            <person name="Ogura Y."/>
            <person name="Fujitani Y."/>
            <person name="Takami H."/>
            <person name="Hayashi T."/>
            <person name="Sahin N."/>
            <person name="Tani A."/>
        </authorList>
    </citation>
    <scope>NUCLEOTIDE SEQUENCE</scope>
    <source>
        <strain evidence="2">NBRC 15689</strain>
    </source>
</reference>
<dbReference type="EMBL" id="BPQV01000014">
    <property type="protein sequence ID" value="GJE29199.1"/>
    <property type="molecule type" value="Genomic_DNA"/>
</dbReference>
<accession>A0ABQ4TFW3</accession>
<name>A0ABQ4TFW3_METOR</name>
<evidence type="ECO:0000313" key="2">
    <source>
        <dbReference type="EMBL" id="GJE29199.1"/>
    </source>
</evidence>
<proteinExistence type="predicted"/>
<sequence>MSRPPWPRPGQDIAARMEREGFGSTRRPDGDSILTRLRRVAEAPSPDAAHA</sequence>
<feature type="region of interest" description="Disordered" evidence="1">
    <location>
        <begin position="17"/>
        <end position="51"/>
    </location>
</feature>
<evidence type="ECO:0000313" key="3">
    <source>
        <dbReference type="Proteomes" id="UP001055156"/>
    </source>
</evidence>
<protein>
    <submittedName>
        <fullName evidence="2">Uncharacterized protein</fullName>
    </submittedName>
</protein>
<organism evidence="2 3">
    <name type="scientific">Methylobacterium organophilum</name>
    <dbReference type="NCBI Taxonomy" id="410"/>
    <lineage>
        <taxon>Bacteria</taxon>
        <taxon>Pseudomonadati</taxon>
        <taxon>Pseudomonadota</taxon>
        <taxon>Alphaproteobacteria</taxon>
        <taxon>Hyphomicrobiales</taxon>
        <taxon>Methylobacteriaceae</taxon>
        <taxon>Methylobacterium</taxon>
    </lineage>
</organism>
<reference evidence="2" key="2">
    <citation type="submission" date="2021-08" db="EMBL/GenBank/DDBJ databases">
        <authorList>
            <person name="Tani A."/>
            <person name="Ola A."/>
            <person name="Ogura Y."/>
            <person name="Katsura K."/>
            <person name="Hayashi T."/>
        </authorList>
    </citation>
    <scope>NUCLEOTIDE SEQUENCE</scope>
    <source>
        <strain evidence="2">NBRC 15689</strain>
    </source>
</reference>
<gene>
    <name evidence="2" type="ORF">LKMONMHP_4078</name>
</gene>
<evidence type="ECO:0000256" key="1">
    <source>
        <dbReference type="SAM" id="MobiDB-lite"/>
    </source>
</evidence>